<feature type="transmembrane region" description="Helical" evidence="1">
    <location>
        <begin position="6"/>
        <end position="27"/>
    </location>
</feature>
<name>A0A1J4SG65_9BACT</name>
<evidence type="ECO:0000313" key="3">
    <source>
        <dbReference type="Proteomes" id="UP000182278"/>
    </source>
</evidence>
<dbReference type="STRING" id="1817893.AUJ66_01295"/>
<organism evidence="2 3">
    <name type="scientific">Candidatus Desantisbacteria bacterium CG1_02_38_46</name>
    <dbReference type="NCBI Taxonomy" id="1817893"/>
    <lineage>
        <taxon>Bacteria</taxon>
        <taxon>Candidatus Desantisiibacteriota</taxon>
    </lineage>
</organism>
<accession>A0A1J4SG65</accession>
<reference evidence="2 3" key="1">
    <citation type="journal article" date="2016" name="Environ. Microbiol.">
        <title>Genomic resolution of a cold subsurface aquifer community provides metabolic insights for novel microbes adapted to high CO concentrations.</title>
        <authorList>
            <person name="Probst A.J."/>
            <person name="Castelle C.J."/>
            <person name="Singh A."/>
            <person name="Brown C.T."/>
            <person name="Anantharaman K."/>
            <person name="Sharon I."/>
            <person name="Hug L.A."/>
            <person name="Burstein D."/>
            <person name="Emerson J.B."/>
            <person name="Thomas B.C."/>
            <person name="Banfield J.F."/>
        </authorList>
    </citation>
    <scope>NUCLEOTIDE SEQUENCE [LARGE SCALE GENOMIC DNA]</scope>
    <source>
        <strain evidence="2">CG1_02_38_46</strain>
    </source>
</reference>
<keyword evidence="1" id="KW-0812">Transmembrane</keyword>
<keyword evidence="1" id="KW-1133">Transmembrane helix</keyword>
<evidence type="ECO:0008006" key="4">
    <source>
        <dbReference type="Google" id="ProtNLM"/>
    </source>
</evidence>
<dbReference type="Proteomes" id="UP000182278">
    <property type="component" value="Unassembled WGS sequence"/>
</dbReference>
<proteinExistence type="predicted"/>
<sequence length="140" mass="15369">MRVIQIVIICVIIAGLAFGIGYFMGAIKISEMNSKITSLTEDLKDKEFRILLLQAKDHTRIALVDVSEKNFGIANQEISSAREILSRGMEGISEKVKVSFGRIDSALVEIQGDMDALNIKVKDKINTVIGEIDKALMSGI</sequence>
<protein>
    <recommendedName>
        <fullName evidence="4">Chemotaxis methyl-accepting receptor HlyB-like 4HB MCP domain-containing protein</fullName>
    </recommendedName>
</protein>
<dbReference type="EMBL" id="MNUO01000018">
    <property type="protein sequence ID" value="OIN98288.1"/>
    <property type="molecule type" value="Genomic_DNA"/>
</dbReference>
<gene>
    <name evidence="2" type="ORF">AUJ66_01295</name>
</gene>
<keyword evidence="1" id="KW-0472">Membrane</keyword>
<evidence type="ECO:0000256" key="1">
    <source>
        <dbReference type="SAM" id="Phobius"/>
    </source>
</evidence>
<dbReference type="AlphaFoldDB" id="A0A1J4SG65"/>
<evidence type="ECO:0000313" key="2">
    <source>
        <dbReference type="EMBL" id="OIN98288.1"/>
    </source>
</evidence>
<comment type="caution">
    <text evidence="2">The sequence shown here is derived from an EMBL/GenBank/DDBJ whole genome shotgun (WGS) entry which is preliminary data.</text>
</comment>